<dbReference type="PANTHER" id="PTHR33933">
    <property type="entry name" value="NUCLEOTIDYLTRANSFERASE"/>
    <property type="match status" value="1"/>
</dbReference>
<dbReference type="InterPro" id="IPR043519">
    <property type="entry name" value="NT_sf"/>
</dbReference>
<dbReference type="AlphaFoldDB" id="A0A1G4TVG6"/>
<dbReference type="PROSITE" id="PS50910">
    <property type="entry name" value="HEPN"/>
    <property type="match status" value="1"/>
</dbReference>
<evidence type="ECO:0000313" key="3">
    <source>
        <dbReference type="Proteomes" id="UP000199150"/>
    </source>
</evidence>
<dbReference type="SMART" id="SM00748">
    <property type="entry name" value="HEPN"/>
    <property type="match status" value="1"/>
</dbReference>
<dbReference type="Pfam" id="PF05168">
    <property type="entry name" value="HEPN"/>
    <property type="match status" value="1"/>
</dbReference>
<dbReference type="Proteomes" id="UP000199150">
    <property type="component" value="Unassembled WGS sequence"/>
</dbReference>
<dbReference type="OrthoDB" id="7442350at2"/>
<sequence length="299" mass="34732">MLADQLSHLPDTKRRELERVVKVLFGEFEDTIKTKLSDKQKLGRILKVVLFGSYARGGWVDDHASGYRSDYDLLVVVNSHQFTDLHEYWDKADEHFIREVTVTHNIKTPVNFIVHSLADVNDQLAKGRPFFTDIARDGIMLYEAPGHPLVKPKPLTPAEIKVEAQGYFDLWDTRANQFLVTAQDQISRGWWNMAAFNFHQATEALYHCTLLVFTLYSPKSHRITMLRSQTEALDDRLKVVWPSDTKLHRQAFDRLRRAYVEARYSAEFAVSEEELEWLNERISILRNIVQIVCQEQLGV</sequence>
<proteinExistence type="predicted"/>
<dbReference type="InterPro" id="IPR052548">
    <property type="entry name" value="Type_VII_TA_antitoxin"/>
</dbReference>
<evidence type="ECO:0000259" key="1">
    <source>
        <dbReference type="PROSITE" id="PS50910"/>
    </source>
</evidence>
<evidence type="ECO:0000313" key="2">
    <source>
        <dbReference type="EMBL" id="SCW85334.1"/>
    </source>
</evidence>
<dbReference type="PANTHER" id="PTHR33933:SF1">
    <property type="entry name" value="PROTEIN ADENYLYLTRANSFERASE MNTA-RELATED"/>
    <property type="match status" value="1"/>
</dbReference>
<dbReference type="SUPFAM" id="SSF81301">
    <property type="entry name" value="Nucleotidyltransferase"/>
    <property type="match status" value="1"/>
</dbReference>
<dbReference type="STRING" id="260084.SAMN02927928_0221"/>
<dbReference type="CDD" id="cd05403">
    <property type="entry name" value="NT_KNTase_like"/>
    <property type="match status" value="1"/>
</dbReference>
<dbReference type="EMBL" id="FMTS01000017">
    <property type="protein sequence ID" value="SCW85334.1"/>
    <property type="molecule type" value="Genomic_DNA"/>
</dbReference>
<keyword evidence="3" id="KW-1185">Reference proteome</keyword>
<dbReference type="GO" id="GO:0016779">
    <property type="term" value="F:nucleotidyltransferase activity"/>
    <property type="evidence" value="ECO:0007669"/>
    <property type="project" value="InterPro"/>
</dbReference>
<dbReference type="InterPro" id="IPR007842">
    <property type="entry name" value="HEPN_dom"/>
</dbReference>
<protein>
    <submittedName>
        <fullName evidence="2">HEPN domain-containing protein</fullName>
    </submittedName>
</protein>
<feature type="domain" description="HEPN" evidence="1">
    <location>
        <begin position="172"/>
        <end position="292"/>
    </location>
</feature>
<reference evidence="3" key="1">
    <citation type="submission" date="2016-10" db="EMBL/GenBank/DDBJ databases">
        <authorList>
            <person name="Varghese N."/>
            <person name="Submissions S."/>
        </authorList>
    </citation>
    <scope>NUCLEOTIDE SEQUENCE [LARGE SCALE GENOMIC DNA]</scope>
    <source>
        <strain evidence="3">CGMCC 1.3431</strain>
    </source>
</reference>
<dbReference type="RefSeq" id="WP_090651006.1">
    <property type="nucleotide sequence ID" value="NZ_CBCRYE010000015.1"/>
</dbReference>
<name>A0A1G4TVG6_9CAUL</name>
<dbReference type="InterPro" id="IPR002934">
    <property type="entry name" value="Polymerase_NTP_transf_dom"/>
</dbReference>
<dbReference type="Gene3D" id="1.20.120.330">
    <property type="entry name" value="Nucleotidyltransferases domain 2"/>
    <property type="match status" value="1"/>
</dbReference>
<dbReference type="Gene3D" id="3.30.460.10">
    <property type="entry name" value="Beta Polymerase, domain 2"/>
    <property type="match status" value="1"/>
</dbReference>
<gene>
    <name evidence="2" type="ORF">SAMN02927928_0221</name>
</gene>
<accession>A0A1G4TVG6</accession>
<organism evidence="2 3">
    <name type="scientific">Asticcacaulis taihuensis</name>
    <dbReference type="NCBI Taxonomy" id="260084"/>
    <lineage>
        <taxon>Bacteria</taxon>
        <taxon>Pseudomonadati</taxon>
        <taxon>Pseudomonadota</taxon>
        <taxon>Alphaproteobacteria</taxon>
        <taxon>Caulobacterales</taxon>
        <taxon>Caulobacteraceae</taxon>
        <taxon>Asticcacaulis</taxon>
    </lineage>
</organism>
<dbReference type="SUPFAM" id="SSF81593">
    <property type="entry name" value="Nucleotidyltransferase substrate binding subunit/domain"/>
    <property type="match status" value="1"/>
</dbReference>
<dbReference type="Pfam" id="PF01909">
    <property type="entry name" value="NTP_transf_2"/>
    <property type="match status" value="1"/>
</dbReference>